<dbReference type="EMBL" id="NBSK02000005">
    <property type="protein sequence ID" value="KAJ0207014.1"/>
    <property type="molecule type" value="Genomic_DNA"/>
</dbReference>
<accession>A0A9R1VKL4</accession>
<evidence type="ECO:0000313" key="3">
    <source>
        <dbReference type="Proteomes" id="UP000235145"/>
    </source>
</evidence>
<dbReference type="SUPFAM" id="SSF53474">
    <property type="entry name" value="alpha/beta-Hydrolases"/>
    <property type="match status" value="1"/>
</dbReference>
<evidence type="ECO:0000259" key="1">
    <source>
        <dbReference type="Pfam" id="PF01738"/>
    </source>
</evidence>
<comment type="caution">
    <text evidence="2">The sequence shown here is derived from an EMBL/GenBank/DDBJ whole genome shotgun (WGS) entry which is preliminary data.</text>
</comment>
<dbReference type="PANTHER" id="PTHR17630">
    <property type="entry name" value="DIENELACTONE HYDROLASE"/>
    <property type="match status" value="1"/>
</dbReference>
<protein>
    <recommendedName>
        <fullName evidence="1">Dienelactone hydrolase domain-containing protein</fullName>
    </recommendedName>
</protein>
<feature type="domain" description="Dienelactone hydrolase" evidence="1">
    <location>
        <begin position="84"/>
        <end position="287"/>
    </location>
</feature>
<organism evidence="2 3">
    <name type="scientific">Lactuca sativa</name>
    <name type="common">Garden lettuce</name>
    <dbReference type="NCBI Taxonomy" id="4236"/>
    <lineage>
        <taxon>Eukaryota</taxon>
        <taxon>Viridiplantae</taxon>
        <taxon>Streptophyta</taxon>
        <taxon>Embryophyta</taxon>
        <taxon>Tracheophyta</taxon>
        <taxon>Spermatophyta</taxon>
        <taxon>Magnoliopsida</taxon>
        <taxon>eudicotyledons</taxon>
        <taxon>Gunneridae</taxon>
        <taxon>Pentapetalae</taxon>
        <taxon>asterids</taxon>
        <taxon>campanulids</taxon>
        <taxon>Asterales</taxon>
        <taxon>Asteraceae</taxon>
        <taxon>Cichorioideae</taxon>
        <taxon>Cichorieae</taxon>
        <taxon>Lactucinae</taxon>
        <taxon>Lactuca</taxon>
    </lineage>
</organism>
<keyword evidence="3" id="KW-1185">Reference proteome</keyword>
<reference evidence="2 3" key="1">
    <citation type="journal article" date="2017" name="Nat. Commun.">
        <title>Genome assembly with in vitro proximity ligation data and whole-genome triplication in lettuce.</title>
        <authorList>
            <person name="Reyes-Chin-Wo S."/>
            <person name="Wang Z."/>
            <person name="Yang X."/>
            <person name="Kozik A."/>
            <person name="Arikit S."/>
            <person name="Song C."/>
            <person name="Xia L."/>
            <person name="Froenicke L."/>
            <person name="Lavelle D.O."/>
            <person name="Truco M.J."/>
            <person name="Xia R."/>
            <person name="Zhu S."/>
            <person name="Xu C."/>
            <person name="Xu H."/>
            <person name="Xu X."/>
            <person name="Cox K."/>
            <person name="Korf I."/>
            <person name="Meyers B.C."/>
            <person name="Michelmore R.W."/>
        </authorList>
    </citation>
    <scope>NUCLEOTIDE SEQUENCE [LARGE SCALE GENOMIC DNA]</scope>
    <source>
        <strain evidence="3">cv. Salinas</strain>
        <tissue evidence="2">Seedlings</tissue>
    </source>
</reference>
<dbReference type="AlphaFoldDB" id="A0A9R1VKL4"/>
<dbReference type="PANTHER" id="PTHR17630:SF97">
    <property type="entry name" value="ENDO-1,31,4-BETA-D-GLUCANASE-LIKE"/>
    <property type="match status" value="1"/>
</dbReference>
<evidence type="ECO:0000313" key="2">
    <source>
        <dbReference type="EMBL" id="KAJ0207014.1"/>
    </source>
</evidence>
<sequence length="290" mass="31522">MGINVQGLKTYVYDLKYIRNPRVPECTKLPTLPSPKTPVELTRARIQQAAPLSTMSGPECCENPPTLSSGGESGDVLQIASLNSYVTGNTDSKIAVVLISDVYGYGAPKLRKLADKIASSGYYVVVPDFFHGDPLIPDSPIQDWLKNHGPVEAVAFAKSVIQALKEKGISKIGAAGFCWGAKVVVELAKEAEIQVAALLHPSFLTLDDIKGVKVPIAILGAEIDRMSPPELVKEFELALEAKPEIDHFVKIYNGVSHGWTVRWKDDDEIAVKCAKEAHEDLVAWFGKCLV</sequence>
<dbReference type="Pfam" id="PF01738">
    <property type="entry name" value="DLH"/>
    <property type="match status" value="1"/>
</dbReference>
<gene>
    <name evidence="2" type="ORF">LSAT_V11C500256950</name>
</gene>
<dbReference type="GO" id="GO:0016787">
    <property type="term" value="F:hydrolase activity"/>
    <property type="evidence" value="ECO:0007669"/>
    <property type="project" value="InterPro"/>
</dbReference>
<proteinExistence type="predicted"/>
<dbReference type="Gene3D" id="3.40.50.1820">
    <property type="entry name" value="alpha/beta hydrolase"/>
    <property type="match status" value="1"/>
</dbReference>
<dbReference type="InterPro" id="IPR002925">
    <property type="entry name" value="Dienelactn_hydro"/>
</dbReference>
<name>A0A9R1VKL4_LACSA</name>
<dbReference type="Proteomes" id="UP000235145">
    <property type="component" value="Unassembled WGS sequence"/>
</dbReference>
<dbReference type="InterPro" id="IPR029058">
    <property type="entry name" value="AB_hydrolase_fold"/>
</dbReference>